<keyword evidence="2" id="KW-0812">Transmembrane</keyword>
<gene>
    <name evidence="3" type="ordered locus">Hqrw_1408</name>
</gene>
<dbReference type="HOGENOM" id="CLU_1280765_0_0_2"/>
<evidence type="ECO:0000256" key="2">
    <source>
        <dbReference type="SAM" id="Phobius"/>
    </source>
</evidence>
<feature type="compositionally biased region" description="Low complexity" evidence="1">
    <location>
        <begin position="146"/>
        <end position="187"/>
    </location>
</feature>
<sequence length="222" mass="23336">MSLKRLISATIDRDHIKSVLLLTLIVLCLTVGFIGSTTAVTGIELTQANVEIERINENQSAQTVTVGSDFTVSGVTNRDPDNAVIIVELRRDGGDIVTVASDEQWGESGEWRVTIELGDIEPGSYTIEASTGDETDIKAVNIVASTPTPTATPDMTPTATPTATSTSTSTPTPTPTQTPTRSTITAAPSPTQTTETPGFTAITAIAAVGIILIAASFRLHRR</sequence>
<keyword evidence="2" id="KW-0472">Membrane</keyword>
<keyword evidence="2" id="KW-1133">Transmembrane helix</keyword>
<protein>
    <submittedName>
        <fullName evidence="3">Probable secreted glycoprotein</fullName>
    </submittedName>
</protein>
<dbReference type="Proteomes" id="UP000007954">
    <property type="component" value="Chromosome"/>
</dbReference>
<proteinExistence type="predicted"/>
<dbReference type="GeneID" id="12446062"/>
<dbReference type="RefSeq" id="WP_014555238.1">
    <property type="nucleotide sequence ID" value="NC_017459.1"/>
</dbReference>
<evidence type="ECO:0000313" key="3">
    <source>
        <dbReference type="EMBL" id="CCC39361.1"/>
    </source>
</evidence>
<organism evidence="3 4">
    <name type="scientific">Haloquadratum walsbyi (strain DSM 16854 / JCM 12705 / C23)</name>
    <dbReference type="NCBI Taxonomy" id="768065"/>
    <lineage>
        <taxon>Archaea</taxon>
        <taxon>Methanobacteriati</taxon>
        <taxon>Methanobacteriota</taxon>
        <taxon>Stenosarchaea group</taxon>
        <taxon>Halobacteria</taxon>
        <taxon>Halobacteriales</taxon>
        <taxon>Haloferacaceae</taxon>
        <taxon>Haloquadratum</taxon>
    </lineage>
</organism>
<evidence type="ECO:0000313" key="4">
    <source>
        <dbReference type="Proteomes" id="UP000007954"/>
    </source>
</evidence>
<dbReference type="AlphaFoldDB" id="G0LHX3"/>
<accession>G0LHX3</accession>
<reference evidence="3 4" key="1">
    <citation type="journal article" date="2011" name="PLoS ONE">
        <title>Haloquadratum walsbyi: limited diversity in a global pond.</title>
        <authorList>
            <person name="Dyall-Smith M."/>
            <person name="Pfeiffer F."/>
            <person name="Klee K."/>
            <person name="Palm P."/>
            <person name="Gross K."/>
            <person name="Schuster S.C."/>
            <person name="Rampp M."/>
            <person name="Oesterhelt D."/>
        </authorList>
    </citation>
    <scope>NUCLEOTIDE SEQUENCE [LARGE SCALE GENOMIC DNA]</scope>
    <source>
        <strain evidence="4">DSM 16854 / JCM 12705 / C23</strain>
    </source>
</reference>
<dbReference type="KEGG" id="hwc:Hqrw_1408"/>
<feature type="region of interest" description="Disordered" evidence="1">
    <location>
        <begin position="146"/>
        <end position="196"/>
    </location>
</feature>
<evidence type="ECO:0000256" key="1">
    <source>
        <dbReference type="SAM" id="MobiDB-lite"/>
    </source>
</evidence>
<dbReference type="EMBL" id="FR746099">
    <property type="protein sequence ID" value="CCC39361.1"/>
    <property type="molecule type" value="Genomic_DNA"/>
</dbReference>
<name>G0LHX3_HALWC</name>
<feature type="transmembrane region" description="Helical" evidence="2">
    <location>
        <begin position="198"/>
        <end position="217"/>
    </location>
</feature>
<dbReference type="OrthoDB" id="242828at2157"/>